<comment type="caution">
    <text evidence="4">The sequence shown here is derived from an EMBL/GenBank/DDBJ whole genome shotgun (WGS) entry which is preliminary data.</text>
</comment>
<dbReference type="Gene3D" id="3.30.70.270">
    <property type="match status" value="1"/>
</dbReference>
<dbReference type="Proteomes" id="UP000068164">
    <property type="component" value="Unassembled WGS sequence"/>
</dbReference>
<dbReference type="RefSeq" id="WP_025659945.1">
    <property type="nucleotide sequence ID" value="NZ_LNCD01000051.1"/>
</dbReference>
<dbReference type="SUPFAM" id="SSF55073">
    <property type="entry name" value="Nucleotide cyclase"/>
    <property type="match status" value="1"/>
</dbReference>
<organism evidence="4 5">
    <name type="scientific">Rhizobium altiplani</name>
    <dbReference type="NCBI Taxonomy" id="1864509"/>
    <lineage>
        <taxon>Bacteria</taxon>
        <taxon>Pseudomonadati</taxon>
        <taxon>Pseudomonadota</taxon>
        <taxon>Alphaproteobacteria</taxon>
        <taxon>Hyphomicrobiales</taxon>
        <taxon>Rhizobiaceae</taxon>
        <taxon>Rhizobium/Agrobacterium group</taxon>
        <taxon>Rhizobium</taxon>
    </lineage>
</organism>
<dbReference type="InterPro" id="IPR050469">
    <property type="entry name" value="Diguanylate_Cyclase"/>
</dbReference>
<dbReference type="GO" id="GO:1902201">
    <property type="term" value="P:negative regulation of bacterial-type flagellum-dependent cell motility"/>
    <property type="evidence" value="ECO:0007669"/>
    <property type="project" value="TreeGrafter"/>
</dbReference>
<evidence type="ECO:0000259" key="3">
    <source>
        <dbReference type="PROSITE" id="PS50887"/>
    </source>
</evidence>
<feature type="domain" description="GGDEF" evidence="3">
    <location>
        <begin position="201"/>
        <end position="334"/>
    </location>
</feature>
<dbReference type="GO" id="GO:0052621">
    <property type="term" value="F:diguanylate cyclase activity"/>
    <property type="evidence" value="ECO:0007669"/>
    <property type="project" value="UniProtKB-EC"/>
</dbReference>
<dbReference type="OrthoDB" id="9812260at2"/>
<dbReference type="AlphaFoldDB" id="A0A120FNM7"/>
<dbReference type="EC" id="2.7.7.65" evidence="1"/>
<evidence type="ECO:0000313" key="4">
    <source>
        <dbReference type="EMBL" id="KWV55642.1"/>
    </source>
</evidence>
<dbReference type="PANTHER" id="PTHR45138">
    <property type="entry name" value="REGULATORY COMPONENTS OF SENSORY TRANSDUCTION SYSTEM"/>
    <property type="match status" value="1"/>
</dbReference>
<keyword evidence="5" id="KW-1185">Reference proteome</keyword>
<dbReference type="GO" id="GO:0043709">
    <property type="term" value="P:cell adhesion involved in single-species biofilm formation"/>
    <property type="evidence" value="ECO:0007669"/>
    <property type="project" value="TreeGrafter"/>
</dbReference>
<comment type="catalytic activity">
    <reaction evidence="2">
        <text>2 GTP = 3',3'-c-di-GMP + 2 diphosphate</text>
        <dbReference type="Rhea" id="RHEA:24898"/>
        <dbReference type="ChEBI" id="CHEBI:33019"/>
        <dbReference type="ChEBI" id="CHEBI:37565"/>
        <dbReference type="ChEBI" id="CHEBI:58805"/>
        <dbReference type="EC" id="2.7.7.65"/>
    </reaction>
</comment>
<dbReference type="NCBIfam" id="TIGR00254">
    <property type="entry name" value="GGDEF"/>
    <property type="match status" value="1"/>
</dbReference>
<accession>A0A120FNM7</accession>
<dbReference type="CDD" id="cd01949">
    <property type="entry name" value="GGDEF"/>
    <property type="match status" value="1"/>
</dbReference>
<name>A0A120FNM7_9HYPH</name>
<evidence type="ECO:0000256" key="2">
    <source>
        <dbReference type="ARBA" id="ARBA00034247"/>
    </source>
</evidence>
<dbReference type="InterPro" id="IPR029787">
    <property type="entry name" value="Nucleotide_cyclase"/>
</dbReference>
<sequence>MQPNTSTNLAFRVATILQQLGIEGLPRNYELVFEAMTGNAPDLAREIKSLGAIKTQEALDRLGRRYLPHHFEAGQLEARSSQVQQELQSILSLLDEEKSALSRYGSVINQAARIFDSNDLNDKGALTHSLQSVSSATHARAAHSAMLASKVVEKSQKLEEVQREAAAANAARFTDAVTGLGNRRVFNKELARIYEKAGLPDLCGIAFADIDNYETIANIPNLIEPVLKKTGELIRAVFGKEDVACRFDRGRFGFVFRTADESEIMRLVDRLRDRLKGISVAHPVTGKQAAVLSLAVGICMSKQARTADSLMAFAEQALGMAKASGGDSVSVHGVTNVATVPKDWLIYR</sequence>
<dbReference type="PANTHER" id="PTHR45138:SF9">
    <property type="entry name" value="DIGUANYLATE CYCLASE DGCM-RELATED"/>
    <property type="match status" value="1"/>
</dbReference>
<evidence type="ECO:0000256" key="1">
    <source>
        <dbReference type="ARBA" id="ARBA00012528"/>
    </source>
</evidence>
<gene>
    <name evidence="4" type="ORF">AS026_36960</name>
</gene>
<protein>
    <recommendedName>
        <fullName evidence="1">diguanylate cyclase</fullName>
        <ecNumber evidence="1">2.7.7.65</ecNumber>
    </recommendedName>
</protein>
<dbReference type="EMBL" id="LNCD01000051">
    <property type="protein sequence ID" value="KWV55642.1"/>
    <property type="molecule type" value="Genomic_DNA"/>
</dbReference>
<dbReference type="PROSITE" id="PS50887">
    <property type="entry name" value="GGDEF"/>
    <property type="match status" value="1"/>
</dbReference>
<proteinExistence type="predicted"/>
<evidence type="ECO:0000313" key="5">
    <source>
        <dbReference type="Proteomes" id="UP000068164"/>
    </source>
</evidence>
<dbReference type="GO" id="GO:0005886">
    <property type="term" value="C:plasma membrane"/>
    <property type="evidence" value="ECO:0007669"/>
    <property type="project" value="TreeGrafter"/>
</dbReference>
<dbReference type="SMART" id="SM00267">
    <property type="entry name" value="GGDEF"/>
    <property type="match status" value="1"/>
</dbReference>
<dbReference type="InterPro" id="IPR043128">
    <property type="entry name" value="Rev_trsase/Diguanyl_cyclase"/>
</dbReference>
<dbReference type="InterPro" id="IPR000160">
    <property type="entry name" value="GGDEF_dom"/>
</dbReference>
<dbReference type="Pfam" id="PF00990">
    <property type="entry name" value="GGDEF"/>
    <property type="match status" value="1"/>
</dbReference>
<reference evidence="4 5" key="1">
    <citation type="submission" date="2015-11" db="EMBL/GenBank/DDBJ databases">
        <title>Draft Genome Sequence of the Strain BR 10423 (Rhizobium sp.) isolated from nodules of Mimosa pudica.</title>
        <authorList>
            <person name="Barauna A.C."/>
            <person name="Zilli J.E."/>
            <person name="Simoes-Araujo J.L."/>
            <person name="Reis V.M."/>
            <person name="James E.K."/>
            <person name="Reis F.B.Jr."/>
            <person name="Rouws L.F."/>
            <person name="Passos S.R."/>
            <person name="Gois S.R."/>
        </authorList>
    </citation>
    <scope>NUCLEOTIDE SEQUENCE [LARGE SCALE GENOMIC DNA]</scope>
    <source>
        <strain evidence="4 5">BR10423</strain>
    </source>
</reference>